<evidence type="ECO:0000313" key="1">
    <source>
        <dbReference type="EMBL" id="CAF1150779.1"/>
    </source>
</evidence>
<organism evidence="1 3">
    <name type="scientific">Rotaria magnacalcarata</name>
    <dbReference type="NCBI Taxonomy" id="392030"/>
    <lineage>
        <taxon>Eukaryota</taxon>
        <taxon>Metazoa</taxon>
        <taxon>Spiralia</taxon>
        <taxon>Gnathifera</taxon>
        <taxon>Rotifera</taxon>
        <taxon>Eurotatoria</taxon>
        <taxon>Bdelloidea</taxon>
        <taxon>Philodinida</taxon>
        <taxon>Philodinidae</taxon>
        <taxon>Rotaria</taxon>
    </lineage>
</organism>
<feature type="non-terminal residue" evidence="1">
    <location>
        <position position="1"/>
    </location>
</feature>
<evidence type="ECO:0000313" key="3">
    <source>
        <dbReference type="Proteomes" id="UP000663855"/>
    </source>
</evidence>
<dbReference type="Proteomes" id="UP000663855">
    <property type="component" value="Unassembled WGS sequence"/>
</dbReference>
<accession>A0A814SQA6</accession>
<gene>
    <name evidence="2" type="ORF">BYL167_LOCUS44035</name>
    <name evidence="1" type="ORF">CJN711_LOCUS9516</name>
</gene>
<comment type="caution">
    <text evidence="1">The sequence shown here is derived from an EMBL/GenBank/DDBJ whole genome shotgun (WGS) entry which is preliminary data.</text>
</comment>
<dbReference type="EMBL" id="CAJNOV010003679">
    <property type="protein sequence ID" value="CAF1150779.1"/>
    <property type="molecule type" value="Genomic_DNA"/>
</dbReference>
<sequence length="40" mass="4437">QTRNGYPLCPAILYSHSMGGSLALSYTLNRYHNALDTCAY</sequence>
<evidence type="ECO:0000313" key="2">
    <source>
        <dbReference type="EMBL" id="CAF4699477.1"/>
    </source>
</evidence>
<proteinExistence type="predicted"/>
<protein>
    <submittedName>
        <fullName evidence="1">Uncharacterized protein</fullName>
    </submittedName>
</protein>
<dbReference type="EMBL" id="CAJOBH010118625">
    <property type="protein sequence ID" value="CAF4699477.1"/>
    <property type="molecule type" value="Genomic_DNA"/>
</dbReference>
<reference evidence="1" key="1">
    <citation type="submission" date="2021-02" db="EMBL/GenBank/DDBJ databases">
        <authorList>
            <person name="Nowell W R."/>
        </authorList>
    </citation>
    <scope>NUCLEOTIDE SEQUENCE</scope>
</reference>
<dbReference type="AlphaFoldDB" id="A0A814SQA6"/>
<dbReference type="Proteomes" id="UP000681967">
    <property type="component" value="Unassembled WGS sequence"/>
</dbReference>
<name>A0A814SQA6_9BILA</name>